<dbReference type="InterPro" id="IPR013749">
    <property type="entry name" value="PM/HMP-P_kinase-1"/>
</dbReference>
<comment type="catalytic activity">
    <reaction evidence="1">
        <text>4-amino-5-hydroxymethyl-2-methylpyrimidine + ATP = 4-amino-2-methyl-5-(phosphooxymethyl)pyrimidine + ADP + H(+)</text>
        <dbReference type="Rhea" id="RHEA:23096"/>
        <dbReference type="ChEBI" id="CHEBI:15378"/>
        <dbReference type="ChEBI" id="CHEBI:16892"/>
        <dbReference type="ChEBI" id="CHEBI:30616"/>
        <dbReference type="ChEBI" id="CHEBI:58354"/>
        <dbReference type="ChEBI" id="CHEBI:456216"/>
        <dbReference type="EC" id="2.7.1.49"/>
    </reaction>
</comment>
<dbReference type="AlphaFoldDB" id="A0A0E1X8J6"/>
<evidence type="ECO:0000256" key="1">
    <source>
        <dbReference type="ARBA" id="ARBA00000151"/>
    </source>
</evidence>
<evidence type="ECO:0000256" key="5">
    <source>
        <dbReference type="ARBA" id="ARBA00012135"/>
    </source>
</evidence>
<evidence type="ECO:0000256" key="11">
    <source>
        <dbReference type="ARBA" id="ARBA00022840"/>
    </source>
</evidence>
<keyword evidence="10 17" id="KW-0418">Kinase</keyword>
<dbReference type="Pfam" id="PF08543">
    <property type="entry name" value="Phos_pyr_kin"/>
    <property type="match status" value="1"/>
</dbReference>
<comment type="similarity">
    <text evidence="4">Belongs to the ThiD family.</text>
</comment>
<keyword evidence="11" id="KW-0067">ATP-binding</keyword>
<evidence type="ECO:0000256" key="3">
    <source>
        <dbReference type="ARBA" id="ARBA00004769"/>
    </source>
</evidence>
<keyword evidence="8 17" id="KW-0808">Transferase</keyword>
<evidence type="ECO:0000256" key="9">
    <source>
        <dbReference type="ARBA" id="ARBA00022741"/>
    </source>
</evidence>
<evidence type="ECO:0000259" key="16">
    <source>
        <dbReference type="Pfam" id="PF08543"/>
    </source>
</evidence>
<dbReference type="GO" id="GO:0009228">
    <property type="term" value="P:thiamine biosynthetic process"/>
    <property type="evidence" value="ECO:0007669"/>
    <property type="project" value="UniProtKB-KW"/>
</dbReference>
<feature type="domain" description="Pyridoxamine kinase/Phosphomethylpyrimidine kinase" evidence="16">
    <location>
        <begin position="14"/>
        <end position="260"/>
    </location>
</feature>
<dbReference type="RefSeq" id="WP_000594963.1">
    <property type="nucleotide sequence ID" value="NZ_CM000952.1"/>
</dbReference>
<keyword evidence="12" id="KW-0784">Thiamine biosynthesis</keyword>
<evidence type="ECO:0000256" key="14">
    <source>
        <dbReference type="ARBA" id="ARBA00042102"/>
    </source>
</evidence>
<comment type="catalytic activity">
    <reaction evidence="2">
        <text>4-amino-2-methyl-5-(phosphooxymethyl)pyrimidine + ATP = 4-amino-2-methyl-5-(diphosphooxymethyl)pyrimidine + ADP</text>
        <dbReference type="Rhea" id="RHEA:19893"/>
        <dbReference type="ChEBI" id="CHEBI:30616"/>
        <dbReference type="ChEBI" id="CHEBI:57841"/>
        <dbReference type="ChEBI" id="CHEBI:58354"/>
        <dbReference type="ChEBI" id="CHEBI:456216"/>
        <dbReference type="EC" id="2.7.4.7"/>
    </reaction>
</comment>
<dbReference type="NCBIfam" id="TIGR00097">
    <property type="entry name" value="HMP-P_kinase"/>
    <property type="match status" value="1"/>
</dbReference>
<dbReference type="GO" id="GO:0005524">
    <property type="term" value="F:ATP binding"/>
    <property type="evidence" value="ECO:0007669"/>
    <property type="project" value="UniProtKB-KW"/>
</dbReference>
<protein>
    <recommendedName>
        <fullName evidence="7">Hydroxymethylpyrimidine/phosphomethylpyrimidine kinase</fullName>
        <ecNumber evidence="5">2.7.1.49</ecNumber>
        <ecNumber evidence="6">2.7.4.7</ecNumber>
    </recommendedName>
    <alternativeName>
        <fullName evidence="14">Hydroxymethylpyrimidine kinase</fullName>
    </alternativeName>
    <alternativeName>
        <fullName evidence="15">Hydroxymethylpyrimidine phosphate kinase</fullName>
    </alternativeName>
</protein>
<dbReference type="GO" id="GO:0008972">
    <property type="term" value="F:phosphomethylpyrimidine kinase activity"/>
    <property type="evidence" value="ECO:0007669"/>
    <property type="project" value="UniProtKB-EC"/>
</dbReference>
<dbReference type="GO" id="GO:0008902">
    <property type="term" value="F:hydroxymethylpyrimidine kinase activity"/>
    <property type="evidence" value="ECO:0007669"/>
    <property type="project" value="UniProtKB-EC"/>
</dbReference>
<dbReference type="PANTHER" id="PTHR20858">
    <property type="entry name" value="PHOSPHOMETHYLPYRIMIDINE KINASE"/>
    <property type="match status" value="1"/>
</dbReference>
<gene>
    <name evidence="17" type="primary">thiD</name>
    <name evidence="17" type="ORF">HMPREF0769_11065</name>
</gene>
<evidence type="ECO:0000256" key="7">
    <source>
        <dbReference type="ARBA" id="ARBA00019161"/>
    </source>
</evidence>
<dbReference type="EC" id="2.7.1.49" evidence="5"/>
<organism evidence="17">
    <name type="scientific">Staphylococcus aureus subsp. aureus MN8</name>
    <dbReference type="NCBI Taxonomy" id="548470"/>
    <lineage>
        <taxon>Bacteria</taxon>
        <taxon>Bacillati</taxon>
        <taxon>Bacillota</taxon>
        <taxon>Bacilli</taxon>
        <taxon>Bacillales</taxon>
        <taxon>Staphylococcaceae</taxon>
        <taxon>Staphylococcus</taxon>
    </lineage>
</organism>
<evidence type="ECO:0000313" key="17">
    <source>
        <dbReference type="EMBL" id="EFH95682.1"/>
    </source>
</evidence>
<evidence type="ECO:0000256" key="8">
    <source>
        <dbReference type="ARBA" id="ARBA00022679"/>
    </source>
</evidence>
<dbReference type="FunFam" id="3.40.1190.20:FF:000003">
    <property type="entry name" value="Phosphomethylpyrimidine kinase ThiD"/>
    <property type="match status" value="1"/>
</dbReference>
<proteinExistence type="inferred from homology"/>
<sequence>MIKPKIALTIAGTDPTGGAGVMADLKSFHSCGVYGMGVVTSIVAQNTLGVQHIHNLNHQWVDEQLDSVFNDTLPHAIKTGMIATADTMETIRHYLMQHESIPYVIDPVMLAKSGDSLMDNNTKQNLQHTLLPLADVVTPNLPEAEEITGLTIDSEEKIMQAGRIFINEIGSKGVIIKGGHSNDADIAKDYLFTKEGVQTFENERFKTKHTHGTGCTFSAVITAELAKGRPLFEAVHKAKKFISMSIQYTPEIGRGRGPVNHFAYLKKEGLDDELSK</sequence>
<evidence type="ECO:0000256" key="13">
    <source>
        <dbReference type="ARBA" id="ARBA00037917"/>
    </source>
</evidence>
<dbReference type="HOGENOM" id="CLU_020520_0_0_9"/>
<evidence type="ECO:0000256" key="15">
    <source>
        <dbReference type="ARBA" id="ARBA00043176"/>
    </source>
</evidence>
<dbReference type="Gene3D" id="3.40.1190.20">
    <property type="match status" value="1"/>
</dbReference>
<comment type="pathway">
    <text evidence="3">Cofactor biosynthesis; thiamine diphosphate biosynthesis; 4-amino-2-methyl-5-diphosphomethylpyrimidine from 5-amino-1-(5-phospho-D-ribosyl)imidazole: step 3/3.</text>
</comment>
<dbReference type="Proteomes" id="UP000003455">
    <property type="component" value="Chromosome"/>
</dbReference>
<comment type="pathway">
    <text evidence="13">Cofactor biosynthesis; thiamine diphosphate biosynthesis; 4-amino-2-methyl-5-diphosphomethylpyrimidine from 5-amino-1-(5-phospho-D-ribosyl)imidazole: step 2/3.</text>
</comment>
<name>A0A0E1X8J6_STAAU</name>
<dbReference type="EMBL" id="ACJA02000002">
    <property type="protein sequence ID" value="EFH95682.1"/>
    <property type="molecule type" value="Genomic_DNA"/>
</dbReference>
<reference evidence="17" key="1">
    <citation type="submission" date="2010-05" db="EMBL/GenBank/DDBJ databases">
        <authorList>
            <person name="Muzny D."/>
            <person name="Qin X."/>
            <person name="Buhay C."/>
            <person name="Dugan-Rocha S."/>
            <person name="Ding Y."/>
            <person name="Chen G."/>
            <person name="Hawes A."/>
            <person name="Holder M."/>
            <person name="Jhangiani S."/>
            <person name="Johnson A."/>
            <person name="Khan Z."/>
            <person name="Li Z."/>
            <person name="Liu W."/>
            <person name="Liu X."/>
            <person name="Perez L."/>
            <person name="Shen H."/>
            <person name="Wang Q."/>
            <person name="Watt J."/>
            <person name="Xi L."/>
            <person name="Xin Y."/>
            <person name="Zhou J."/>
            <person name="Deng J."/>
            <person name="Jiang H."/>
            <person name="Liu Y."/>
            <person name="Qu J."/>
            <person name="Song X.-Z."/>
            <person name="Zhang L."/>
            <person name="Villasana D."/>
            <person name="Johnson A."/>
            <person name="Liu J."/>
            <person name="Liyanage D."/>
            <person name="Lorensuhewa L."/>
            <person name="Robinson T."/>
            <person name="Song A."/>
            <person name="Song B.-B."/>
            <person name="Dinh H."/>
            <person name="Thornton R."/>
            <person name="Coyle M."/>
            <person name="Francisco L."/>
            <person name="Jackson L."/>
            <person name="Javaid M."/>
            <person name="Korchina V."/>
            <person name="Kovar C."/>
            <person name="Mata R."/>
            <person name="Mathew T."/>
            <person name="Ngo R."/>
            <person name="Nguyen L."/>
            <person name="Nguyen N."/>
            <person name="Okwuonu G."/>
            <person name="Ongeri F."/>
            <person name="Pham C."/>
            <person name="Simmons D."/>
            <person name="Wilczek-Boney K."/>
            <person name="Hale W."/>
            <person name="Jakkamsetti A."/>
            <person name="Pham P."/>
            <person name="Ruth R."/>
            <person name="San Lucas F."/>
            <person name="Warren J."/>
            <person name="Zhang J."/>
            <person name="Zhao Z."/>
            <person name="Zhou C."/>
            <person name="Zhu D."/>
            <person name="Lee S."/>
            <person name="Bess C."/>
            <person name="Blankenburg K."/>
            <person name="Forbes L."/>
            <person name="Fu Q."/>
            <person name="Gubbala S."/>
            <person name="Hirani K."/>
            <person name="Jayaseelan J.C."/>
            <person name="Lara F."/>
            <person name="Munidasa M."/>
            <person name="Palculict T."/>
            <person name="Patil S."/>
            <person name="Pu L.-L."/>
            <person name="Saada N."/>
            <person name="Tang L."/>
            <person name="Weissenberger G."/>
            <person name="Zhu Y."/>
            <person name="Hemphill L."/>
            <person name="Shang Y."/>
            <person name="Youmans B."/>
            <person name="Ayvaz T."/>
            <person name="Ross M."/>
            <person name="Santibanez J."/>
            <person name="Aqrawi P."/>
            <person name="Gross S."/>
            <person name="Joshi V."/>
            <person name="Fowler G."/>
            <person name="Nazareth L."/>
            <person name="Reid J."/>
            <person name="Worley K."/>
            <person name="Petrosino J."/>
            <person name="Highlander S."/>
            <person name="Gibbs R."/>
        </authorList>
    </citation>
    <scope>NUCLEOTIDE SEQUENCE [LARGE SCALE GENOMIC DNA]</scope>
    <source>
        <strain evidence="17">MN8</strain>
    </source>
</reference>
<accession>A0A0E1X8J6</accession>
<dbReference type="InterPro" id="IPR029056">
    <property type="entry name" value="Ribokinase-like"/>
</dbReference>
<comment type="caution">
    <text evidence="17">The sequence shown here is derived from an EMBL/GenBank/DDBJ whole genome shotgun (WGS) entry which is preliminary data.</text>
</comment>
<dbReference type="CDD" id="cd01169">
    <property type="entry name" value="HMPP_kinase"/>
    <property type="match status" value="1"/>
</dbReference>
<dbReference type="SUPFAM" id="SSF53613">
    <property type="entry name" value="Ribokinase-like"/>
    <property type="match status" value="1"/>
</dbReference>
<dbReference type="PANTHER" id="PTHR20858:SF17">
    <property type="entry name" value="HYDROXYMETHYLPYRIMIDINE_PHOSPHOMETHYLPYRIMIDINE KINASE THI20-RELATED"/>
    <property type="match status" value="1"/>
</dbReference>
<evidence type="ECO:0000256" key="2">
    <source>
        <dbReference type="ARBA" id="ARBA00000565"/>
    </source>
</evidence>
<dbReference type="EC" id="2.7.4.7" evidence="6"/>
<evidence type="ECO:0000256" key="12">
    <source>
        <dbReference type="ARBA" id="ARBA00022977"/>
    </source>
</evidence>
<dbReference type="SMR" id="A0A0E1X8J6"/>
<evidence type="ECO:0000256" key="10">
    <source>
        <dbReference type="ARBA" id="ARBA00022777"/>
    </source>
</evidence>
<keyword evidence="9" id="KW-0547">Nucleotide-binding</keyword>
<evidence type="ECO:0000256" key="4">
    <source>
        <dbReference type="ARBA" id="ARBA00009879"/>
    </source>
</evidence>
<evidence type="ECO:0000256" key="6">
    <source>
        <dbReference type="ARBA" id="ARBA00012963"/>
    </source>
</evidence>
<dbReference type="GO" id="GO:0005829">
    <property type="term" value="C:cytosol"/>
    <property type="evidence" value="ECO:0007669"/>
    <property type="project" value="TreeGrafter"/>
</dbReference>
<dbReference type="InterPro" id="IPR004399">
    <property type="entry name" value="HMP/HMP-P_kinase_dom"/>
</dbReference>